<reference evidence="8 9" key="1">
    <citation type="submission" date="2024-01" db="EMBL/GenBank/DDBJ databases">
        <title>Complete genome of Cladobotryum mycophilum ATHUM6906.</title>
        <authorList>
            <person name="Christinaki A.C."/>
            <person name="Myridakis A.I."/>
            <person name="Kouvelis V.N."/>
        </authorList>
    </citation>
    <scope>NUCLEOTIDE SEQUENCE [LARGE SCALE GENOMIC DNA]</scope>
    <source>
        <strain evidence="8 9">ATHUM6906</strain>
    </source>
</reference>
<feature type="transmembrane region" description="Helical" evidence="6">
    <location>
        <begin position="80"/>
        <end position="106"/>
    </location>
</feature>
<evidence type="ECO:0000313" key="9">
    <source>
        <dbReference type="Proteomes" id="UP001338125"/>
    </source>
</evidence>
<keyword evidence="2 6" id="KW-0812">Transmembrane</keyword>
<evidence type="ECO:0000256" key="3">
    <source>
        <dbReference type="ARBA" id="ARBA00022989"/>
    </source>
</evidence>
<keyword evidence="9" id="KW-1185">Reference proteome</keyword>
<organism evidence="8 9">
    <name type="scientific">Cladobotryum mycophilum</name>
    <dbReference type="NCBI Taxonomy" id="491253"/>
    <lineage>
        <taxon>Eukaryota</taxon>
        <taxon>Fungi</taxon>
        <taxon>Dikarya</taxon>
        <taxon>Ascomycota</taxon>
        <taxon>Pezizomycotina</taxon>
        <taxon>Sordariomycetes</taxon>
        <taxon>Hypocreomycetidae</taxon>
        <taxon>Hypocreales</taxon>
        <taxon>Hypocreaceae</taxon>
        <taxon>Cladobotryum</taxon>
    </lineage>
</organism>
<feature type="transmembrane region" description="Helical" evidence="6">
    <location>
        <begin position="21"/>
        <end position="40"/>
    </location>
</feature>
<dbReference type="PANTHER" id="PTHR37451:SF4">
    <property type="entry name" value="MARVEL DOMAIN-CONTAINING PROTEIN"/>
    <property type="match status" value="1"/>
</dbReference>
<feature type="region of interest" description="Disordered" evidence="5">
    <location>
        <begin position="201"/>
        <end position="271"/>
    </location>
</feature>
<feature type="compositionally biased region" description="Polar residues" evidence="5">
    <location>
        <begin position="204"/>
        <end position="217"/>
    </location>
</feature>
<evidence type="ECO:0000259" key="7">
    <source>
        <dbReference type="Pfam" id="PF01284"/>
    </source>
</evidence>
<feature type="transmembrane region" description="Helical" evidence="6">
    <location>
        <begin position="143"/>
        <end position="164"/>
    </location>
</feature>
<sequence length="271" mass="30344">MSTAERLSGREHIPRYPRGWIVLRILQLVFALLLIGLCVYSLSLDVWAGTCVMLFTAVITIAISIWLTCAHSCTPHAFNYWAALAFDFFLYVFWLMSFIMMAVGAAERFSMNTMGHASGSDDYWNDYYSRHHHGHKAIVEASILAAAAGLGAIQFFFFFISWVIDAIVIYRHRKAGLHCEPLKEDPVSLKMAPQIETEYKPAPQFNQNTAYTPQPLSHDQRQHGLAPAAAPLAPQPAAVSFHNTVSPAPSQSPKQAPYTNQASYDPHQQHH</sequence>
<name>A0ABR0SLZ7_9HYPO</name>
<comment type="subcellular location">
    <subcellularLocation>
        <location evidence="1">Membrane</location>
        <topology evidence="1">Multi-pass membrane protein</topology>
    </subcellularLocation>
</comment>
<evidence type="ECO:0000256" key="4">
    <source>
        <dbReference type="ARBA" id="ARBA00023136"/>
    </source>
</evidence>
<feature type="compositionally biased region" description="Low complexity" evidence="5">
    <location>
        <begin position="246"/>
        <end position="257"/>
    </location>
</feature>
<comment type="caution">
    <text evidence="8">The sequence shown here is derived from an EMBL/GenBank/DDBJ whole genome shotgun (WGS) entry which is preliminary data.</text>
</comment>
<accession>A0ABR0SLZ7</accession>
<feature type="domain" description="MARVEL" evidence="7">
    <location>
        <begin position="21"/>
        <end position="161"/>
    </location>
</feature>
<keyword evidence="4 6" id="KW-0472">Membrane</keyword>
<proteinExistence type="predicted"/>
<gene>
    <name evidence="8" type="ORF">PT974_06152</name>
</gene>
<evidence type="ECO:0000256" key="2">
    <source>
        <dbReference type="ARBA" id="ARBA00022692"/>
    </source>
</evidence>
<feature type="transmembrane region" description="Helical" evidence="6">
    <location>
        <begin position="46"/>
        <end position="68"/>
    </location>
</feature>
<evidence type="ECO:0000256" key="1">
    <source>
        <dbReference type="ARBA" id="ARBA00004141"/>
    </source>
</evidence>
<dbReference type="EMBL" id="JAVFKD010000012">
    <property type="protein sequence ID" value="KAK5992736.1"/>
    <property type="molecule type" value="Genomic_DNA"/>
</dbReference>
<feature type="compositionally biased region" description="Low complexity" evidence="5">
    <location>
        <begin position="225"/>
        <end position="238"/>
    </location>
</feature>
<evidence type="ECO:0000313" key="8">
    <source>
        <dbReference type="EMBL" id="KAK5992736.1"/>
    </source>
</evidence>
<dbReference type="InterPro" id="IPR008253">
    <property type="entry name" value="Marvel"/>
</dbReference>
<protein>
    <recommendedName>
        <fullName evidence="7">MARVEL domain-containing protein</fullName>
    </recommendedName>
</protein>
<evidence type="ECO:0000256" key="5">
    <source>
        <dbReference type="SAM" id="MobiDB-lite"/>
    </source>
</evidence>
<dbReference type="Pfam" id="PF01284">
    <property type="entry name" value="MARVEL"/>
    <property type="match status" value="1"/>
</dbReference>
<keyword evidence="3 6" id="KW-1133">Transmembrane helix</keyword>
<evidence type="ECO:0000256" key="6">
    <source>
        <dbReference type="SAM" id="Phobius"/>
    </source>
</evidence>
<dbReference type="Proteomes" id="UP001338125">
    <property type="component" value="Unassembled WGS sequence"/>
</dbReference>
<dbReference type="PANTHER" id="PTHR37451">
    <property type="entry name" value="MARVEL DOMAIN"/>
    <property type="match status" value="1"/>
</dbReference>